<dbReference type="SUPFAM" id="SSF51679">
    <property type="entry name" value="Bacterial luciferase-like"/>
    <property type="match status" value="1"/>
</dbReference>
<gene>
    <name evidence="4" type="ORF">F4557_003254</name>
    <name evidence="3" type="ORF">GCM10009546_30830</name>
</gene>
<keyword evidence="6" id="KW-1185">Reference proteome</keyword>
<dbReference type="InterPro" id="IPR011251">
    <property type="entry name" value="Luciferase-like_dom"/>
</dbReference>
<dbReference type="InterPro" id="IPR050564">
    <property type="entry name" value="F420-G6PD/mer"/>
</dbReference>
<accession>A0A7W7ID03</accession>
<evidence type="ECO:0000313" key="5">
    <source>
        <dbReference type="Proteomes" id="UP000549343"/>
    </source>
</evidence>
<dbReference type="InterPro" id="IPR022526">
    <property type="entry name" value="F420_Rv3093c"/>
</dbReference>
<reference evidence="4 5" key="2">
    <citation type="submission" date="2020-08" db="EMBL/GenBank/DDBJ databases">
        <title>Sequencing the genomes of 1000 actinobacteria strains.</title>
        <authorList>
            <person name="Klenk H.-P."/>
        </authorList>
    </citation>
    <scope>NUCLEOTIDE SEQUENCE [LARGE SCALE GENOMIC DNA]</scope>
    <source>
        <strain evidence="4 5">DSM 44772</strain>
    </source>
</reference>
<dbReference type="Pfam" id="PF00296">
    <property type="entry name" value="Bac_luciferase"/>
    <property type="match status" value="1"/>
</dbReference>
<evidence type="ECO:0000313" key="3">
    <source>
        <dbReference type="EMBL" id="GAA0566323.1"/>
    </source>
</evidence>
<evidence type="ECO:0000256" key="1">
    <source>
        <dbReference type="ARBA" id="ARBA00023002"/>
    </source>
</evidence>
<name>A0A7W7ID03_9ACTN</name>
<protein>
    <submittedName>
        <fullName evidence="3">LLM class F420-dependent oxidoreductase</fullName>
    </submittedName>
    <submittedName>
        <fullName evidence="4">Putative F420-dependent oxidoreductase</fullName>
    </submittedName>
</protein>
<dbReference type="InterPro" id="IPR036661">
    <property type="entry name" value="Luciferase-like_sf"/>
</dbReference>
<dbReference type="PANTHER" id="PTHR43244:SF1">
    <property type="entry name" value="5,10-METHYLENETETRAHYDROMETHANOPTERIN REDUCTASE"/>
    <property type="match status" value="1"/>
</dbReference>
<evidence type="ECO:0000259" key="2">
    <source>
        <dbReference type="Pfam" id="PF00296"/>
    </source>
</evidence>
<dbReference type="NCBIfam" id="TIGR03841">
    <property type="entry name" value="F420_Rv3093c"/>
    <property type="match status" value="1"/>
</dbReference>
<dbReference type="PANTHER" id="PTHR43244">
    <property type="match status" value="1"/>
</dbReference>
<comment type="caution">
    <text evidence="4">The sequence shown here is derived from an EMBL/GenBank/DDBJ whole genome shotgun (WGS) entry which is preliminary data.</text>
</comment>
<feature type="domain" description="Luciferase-like" evidence="2">
    <location>
        <begin position="17"/>
        <end position="300"/>
    </location>
</feature>
<dbReference type="Proteomes" id="UP001501427">
    <property type="component" value="Unassembled WGS sequence"/>
</dbReference>
<dbReference type="AlphaFoldDB" id="A0A7W7ID03"/>
<dbReference type="Proteomes" id="UP000549343">
    <property type="component" value="Unassembled WGS sequence"/>
</dbReference>
<reference evidence="3" key="3">
    <citation type="submission" date="2023-12" db="EMBL/GenBank/DDBJ databases">
        <authorList>
            <person name="Sun Q."/>
            <person name="Inoue M."/>
        </authorList>
    </citation>
    <scope>NUCLEOTIDE SEQUENCE</scope>
    <source>
        <strain evidence="3">JCM 10667</strain>
    </source>
</reference>
<proteinExistence type="predicted"/>
<dbReference type="CDD" id="cd01097">
    <property type="entry name" value="Tetrahydromethanopterin_reductase"/>
    <property type="match status" value="1"/>
</dbReference>
<dbReference type="EMBL" id="JACHMV010000001">
    <property type="protein sequence ID" value="MBB4774836.1"/>
    <property type="molecule type" value="Genomic_DNA"/>
</dbReference>
<dbReference type="GO" id="GO:0016705">
    <property type="term" value="F:oxidoreductase activity, acting on paired donors, with incorporation or reduction of molecular oxygen"/>
    <property type="evidence" value="ECO:0007669"/>
    <property type="project" value="InterPro"/>
</dbReference>
<keyword evidence="1" id="KW-0560">Oxidoreductase</keyword>
<evidence type="ECO:0000313" key="6">
    <source>
        <dbReference type="Proteomes" id="UP001501427"/>
    </source>
</evidence>
<dbReference type="RefSeq" id="WP_184883749.1">
    <property type="nucleotide sequence ID" value="NZ_BAAAHD010000025.1"/>
</dbReference>
<dbReference type="Gene3D" id="3.20.20.30">
    <property type="entry name" value="Luciferase-like domain"/>
    <property type="match status" value="1"/>
</dbReference>
<evidence type="ECO:0000313" key="4">
    <source>
        <dbReference type="EMBL" id="MBB4774836.1"/>
    </source>
</evidence>
<reference evidence="3 6" key="1">
    <citation type="journal article" date="2019" name="Int. J. Syst. Evol. Microbiol.">
        <title>The Global Catalogue of Microorganisms (GCM) 10K type strain sequencing project: providing services to taxonomists for standard genome sequencing and annotation.</title>
        <authorList>
            <consortium name="The Broad Institute Genomics Platform"/>
            <consortium name="The Broad Institute Genome Sequencing Center for Infectious Disease"/>
            <person name="Wu L."/>
            <person name="Ma J."/>
        </authorList>
    </citation>
    <scope>NUCLEOTIDE SEQUENCE [LARGE SCALE GENOMIC DNA]</scope>
    <source>
        <strain evidence="3 6">JCM 10667</strain>
    </source>
</reference>
<sequence length="329" mass="35103">MGAGPRRIGLTLPIGEEPLGELPGILADVAAAGYTDVWTSELTAADAFAPLTVAALSRPGLRVGTSIAGVFTRSPALLAMQALGLAELSAAPIRLGIGTSSENMVTRWHGAEFERPYGRMRDTIRFLRRAFEGERVTFESDTIRIDGFRLGRTPPHRPRILVAALRERMLRLAGAEGDGVILNWLSADDVRTVLPFVLDANPGAEVVGRLFTVCAEDPGAARDLARPLVAAYLSTGVYGAYHRWLGRGPALEPMWRAWRAGDRRAAVAAVPDAVIDELFLTGTEEDVRAGIAAYTDAGVTVPVVSVIGTDPAAVRRRALALGPRPGTRP</sequence>
<dbReference type="EMBL" id="BAAAHD010000025">
    <property type="protein sequence ID" value="GAA0566323.1"/>
    <property type="molecule type" value="Genomic_DNA"/>
</dbReference>
<organism evidence="4 5">
    <name type="scientific">Actinomadura livida</name>
    <dbReference type="NCBI Taxonomy" id="79909"/>
    <lineage>
        <taxon>Bacteria</taxon>
        <taxon>Bacillati</taxon>
        <taxon>Actinomycetota</taxon>
        <taxon>Actinomycetes</taxon>
        <taxon>Streptosporangiales</taxon>
        <taxon>Thermomonosporaceae</taxon>
        <taxon>Actinomadura</taxon>
    </lineage>
</organism>